<evidence type="ECO:0000256" key="19">
    <source>
        <dbReference type="ARBA" id="ARBA00023136"/>
    </source>
</evidence>
<comment type="catalytic activity">
    <reaction evidence="22">
        <text>Cu(+)(in) + ATP + H2O = Cu(+)(out) + ADP + phosphate + H(+)</text>
        <dbReference type="Rhea" id="RHEA:25792"/>
        <dbReference type="ChEBI" id="CHEBI:15377"/>
        <dbReference type="ChEBI" id="CHEBI:15378"/>
        <dbReference type="ChEBI" id="CHEBI:30616"/>
        <dbReference type="ChEBI" id="CHEBI:43474"/>
        <dbReference type="ChEBI" id="CHEBI:49552"/>
        <dbReference type="ChEBI" id="CHEBI:456216"/>
        <dbReference type="EC" id="7.2.2.8"/>
    </reaction>
</comment>
<dbReference type="EMBL" id="OW659477">
    <property type="protein sequence ID" value="CAH2763492.1"/>
    <property type="molecule type" value="Genomic_DNA"/>
</dbReference>
<dbReference type="GO" id="GO:0005507">
    <property type="term" value="F:copper ion binding"/>
    <property type="evidence" value="ECO:0007669"/>
    <property type="project" value="InterPro"/>
</dbReference>
<keyword evidence="18" id="KW-0406">Ion transport</keyword>
<evidence type="ECO:0000256" key="13">
    <source>
        <dbReference type="ARBA" id="ARBA00022840"/>
    </source>
</evidence>
<keyword evidence="5" id="KW-0813">Transport</keyword>
<dbReference type="Proteomes" id="UP001154111">
    <property type="component" value="Chromosome"/>
</dbReference>
<keyword evidence="15" id="KW-1278">Translocase</keyword>
<keyword evidence="14" id="KW-0460">Magnesium</keyword>
<evidence type="ECO:0000256" key="17">
    <source>
        <dbReference type="ARBA" id="ARBA00023008"/>
    </source>
</evidence>
<accession>A0AAU9VLJ9</accession>
<evidence type="ECO:0000256" key="7">
    <source>
        <dbReference type="ARBA" id="ARBA00022553"/>
    </source>
</evidence>
<dbReference type="InterPro" id="IPR006122">
    <property type="entry name" value="HMA_Cu_ion-bd"/>
</dbReference>
<comment type="similarity">
    <text evidence="2 23">Belongs to the cation transport ATPase (P-type) (TC 3.A.3) family. Type IB subfamily.</text>
</comment>
<feature type="transmembrane region" description="Helical" evidence="23">
    <location>
        <begin position="164"/>
        <end position="180"/>
    </location>
</feature>
<evidence type="ECO:0000256" key="16">
    <source>
        <dbReference type="ARBA" id="ARBA00022989"/>
    </source>
</evidence>
<feature type="transmembrane region" description="Helical" evidence="23">
    <location>
        <begin position="421"/>
        <end position="443"/>
    </location>
</feature>
<evidence type="ECO:0000256" key="23">
    <source>
        <dbReference type="RuleBase" id="RU362081"/>
    </source>
</evidence>
<protein>
    <recommendedName>
        <fullName evidence="4">Copper-exporting P-type ATPase</fullName>
        <ecNumber evidence="3">7.2.2.8</ecNumber>
    </recommendedName>
    <alternativeName>
        <fullName evidence="20">Copper-exporting P-type ATPase A</fullName>
    </alternativeName>
    <alternativeName>
        <fullName evidence="21">Cu(+)-exporting ATPase</fullName>
    </alternativeName>
</protein>
<dbReference type="GO" id="GO:0016887">
    <property type="term" value="F:ATP hydrolysis activity"/>
    <property type="evidence" value="ECO:0007669"/>
    <property type="project" value="InterPro"/>
</dbReference>
<evidence type="ECO:0000256" key="21">
    <source>
        <dbReference type="ARBA" id="ARBA00033239"/>
    </source>
</evidence>
<feature type="transmembrane region" description="Helical" evidence="23">
    <location>
        <begin position="239"/>
        <end position="259"/>
    </location>
</feature>
<evidence type="ECO:0000256" key="10">
    <source>
        <dbReference type="ARBA" id="ARBA00022737"/>
    </source>
</evidence>
<sequence>MDKKTYNVTGMMCASCQSQVEKALQGVEGVEHVEVNLLTNQAVITSQNTIPEADLIQAVEDQGYGLEIPNPIQEKTVDLKLTDMTCASCVANVEGVLQHLEGVSSASVNLMTERARVTYDPHKLKLVDMIQAIENQGYGASRLDEVEAISTDSQKHQDQKENRALYSSLILAATMLYITMGQMFTYKLPLPSFIDPNLNALNNALLQIIITVPIVWLNRDYFRRGFKTLFKGHPNMDSLVAIGTGSAMLYSFYGFFKILNGEAHFVHHLYFESAAVILALIRLGKTMESRSKAKTTSAIKALLNLKPETALLIRDDGVVEIDADEIRIGDHLLVKPGTSIPMDGRILEGESAVDESMLTGESIPVDKTRNDDVVMGTMNLNGRLVIEVTVDDQNTKLAQIIRLVEDAQNEKAPISKIADKVAGVFVPVVMVIALISGILWFIATKDLERALTIFVTVLVIACPCALGLATPTAIMVGTGVGAQNGIFIKSAEALEAAAHIDTVVFDKTGTLTHGKPVVTDIITDLPDDEFLTYVGSLENASEHPLAHALVSELEQRNLKVLPIESFKSISGKGLQGSVGGKIIAIGNEALMNSLSIPTNGYEADVKRLSQEGKTAMYVSNQTSLMGIVAVADTVKTESIETVKALQDMNYDVIMLTGDHRDTAHAIADQIGINHVLAEVMPEEKAAKIKELQSHGKHVLMVGDGINDAVALVQADVGIAVGTGTDVAIESAKIVLMKDNLKDVVNALALSKATMRNIKQNLFWAFAYNVVGIPFAAGVFKVLFQGPLLDPMIAGAAMALSSVSVVSNALRLRRFKIKI</sequence>
<organism evidence="26 28">
    <name type="scientific">Erysipelothrix amsterdamensis</name>
    <dbReference type="NCBI Taxonomy" id="2929157"/>
    <lineage>
        <taxon>Bacteria</taxon>
        <taxon>Bacillati</taxon>
        <taxon>Bacillota</taxon>
        <taxon>Erysipelotrichia</taxon>
        <taxon>Erysipelotrichales</taxon>
        <taxon>Erysipelotrichaceae</taxon>
        <taxon>Erysipelothrix</taxon>
    </lineage>
</organism>
<evidence type="ECO:0000256" key="6">
    <source>
        <dbReference type="ARBA" id="ARBA00022475"/>
    </source>
</evidence>
<dbReference type="FunFam" id="3.40.50.1000:FF:000144">
    <property type="entry name" value="copper-transporting ATPase 1 isoform X2"/>
    <property type="match status" value="1"/>
</dbReference>
<name>A0AAU9VLJ9_9FIRM</name>
<dbReference type="InterPro" id="IPR017969">
    <property type="entry name" value="Heavy-metal-associated_CS"/>
</dbReference>
<feature type="transmembrane region" description="Helical" evidence="23">
    <location>
        <begin position="449"/>
        <end position="469"/>
    </location>
</feature>
<evidence type="ECO:0000313" key="25">
    <source>
        <dbReference type="EMBL" id="CAH2763441.1"/>
    </source>
</evidence>
<keyword evidence="11 23" id="KW-0547">Nucleotide-binding</keyword>
<dbReference type="InterPro" id="IPR023214">
    <property type="entry name" value="HAD_sf"/>
</dbReference>
<dbReference type="EC" id="7.2.2.8" evidence="3"/>
<evidence type="ECO:0000256" key="1">
    <source>
        <dbReference type="ARBA" id="ARBA00004651"/>
    </source>
</evidence>
<dbReference type="Gene3D" id="2.70.150.10">
    <property type="entry name" value="Calcium-transporting ATPase, cytoplasmic transduction domain A"/>
    <property type="match status" value="1"/>
</dbReference>
<dbReference type="CDD" id="cd00371">
    <property type="entry name" value="HMA"/>
    <property type="match status" value="2"/>
</dbReference>
<dbReference type="NCBIfam" id="TIGR00003">
    <property type="entry name" value="copper ion binding protein"/>
    <property type="match status" value="2"/>
</dbReference>
<dbReference type="Pfam" id="PF00403">
    <property type="entry name" value="HMA"/>
    <property type="match status" value="2"/>
</dbReference>
<dbReference type="FunFam" id="3.30.70.100:FF:000005">
    <property type="entry name" value="Copper-exporting P-type ATPase A"/>
    <property type="match status" value="1"/>
</dbReference>
<dbReference type="Gene3D" id="3.30.70.100">
    <property type="match status" value="2"/>
</dbReference>
<keyword evidence="9 23" id="KW-0479">Metal-binding</keyword>
<dbReference type="PRINTS" id="PR00942">
    <property type="entry name" value="CUATPASEI"/>
</dbReference>
<dbReference type="SUPFAM" id="SSF55008">
    <property type="entry name" value="HMA, heavy metal-associated domain"/>
    <property type="match status" value="2"/>
</dbReference>
<dbReference type="InterPro" id="IPR027256">
    <property type="entry name" value="P-typ_ATPase_IB"/>
</dbReference>
<dbReference type="NCBIfam" id="TIGR01494">
    <property type="entry name" value="ATPase_P-type"/>
    <property type="match status" value="1"/>
</dbReference>
<dbReference type="SUPFAM" id="SSF56784">
    <property type="entry name" value="HAD-like"/>
    <property type="match status" value="1"/>
</dbReference>
<keyword evidence="13 23" id="KW-0067">ATP-binding</keyword>
<evidence type="ECO:0000256" key="9">
    <source>
        <dbReference type="ARBA" id="ARBA00022723"/>
    </source>
</evidence>
<evidence type="ECO:0000256" key="15">
    <source>
        <dbReference type="ARBA" id="ARBA00022967"/>
    </source>
</evidence>
<dbReference type="Pfam" id="PF00702">
    <property type="entry name" value="Hydrolase"/>
    <property type="match status" value="1"/>
</dbReference>
<keyword evidence="16 23" id="KW-1133">Transmembrane helix</keyword>
<dbReference type="NCBIfam" id="TIGR01511">
    <property type="entry name" value="ATPase-IB1_Cu"/>
    <property type="match status" value="1"/>
</dbReference>
<dbReference type="Pfam" id="PF00122">
    <property type="entry name" value="E1-E2_ATPase"/>
    <property type="match status" value="1"/>
</dbReference>
<feature type="domain" description="HMA" evidence="24">
    <location>
        <begin position="2"/>
        <end position="67"/>
    </location>
</feature>
<dbReference type="SUPFAM" id="SSF81653">
    <property type="entry name" value="Calcium ATPase, transduction domain A"/>
    <property type="match status" value="1"/>
</dbReference>
<dbReference type="EMBL" id="OW659496">
    <property type="protein sequence ID" value="CAH2763441.1"/>
    <property type="molecule type" value="Genomic_DNA"/>
</dbReference>
<dbReference type="GO" id="GO:0005524">
    <property type="term" value="F:ATP binding"/>
    <property type="evidence" value="ECO:0007669"/>
    <property type="project" value="UniProtKB-UniRule"/>
</dbReference>
<dbReference type="InterPro" id="IPR036163">
    <property type="entry name" value="HMA_dom_sf"/>
</dbReference>
<dbReference type="GO" id="GO:0055070">
    <property type="term" value="P:copper ion homeostasis"/>
    <property type="evidence" value="ECO:0007669"/>
    <property type="project" value="TreeGrafter"/>
</dbReference>
<evidence type="ECO:0000256" key="8">
    <source>
        <dbReference type="ARBA" id="ARBA00022692"/>
    </source>
</evidence>
<gene>
    <name evidence="26" type="primary">copA</name>
    <name evidence="26" type="ORF">ERYAMS2_01750</name>
    <name evidence="25" type="ORF">ERYAMS_01455</name>
</gene>
<keyword evidence="7" id="KW-0597">Phosphoprotein</keyword>
<dbReference type="GO" id="GO:0005886">
    <property type="term" value="C:plasma membrane"/>
    <property type="evidence" value="ECO:0007669"/>
    <property type="project" value="UniProtKB-SubCell"/>
</dbReference>
<keyword evidence="6 23" id="KW-1003">Cell membrane</keyword>
<dbReference type="SFLD" id="SFLDF00027">
    <property type="entry name" value="p-type_atpase"/>
    <property type="match status" value="1"/>
</dbReference>
<evidence type="ECO:0000313" key="26">
    <source>
        <dbReference type="EMBL" id="CAH2763492.1"/>
    </source>
</evidence>
<feature type="transmembrane region" description="Helical" evidence="23">
    <location>
        <begin position="791"/>
        <end position="809"/>
    </location>
</feature>
<dbReference type="AlphaFoldDB" id="A0AAU9VLJ9"/>
<dbReference type="InterPro" id="IPR018303">
    <property type="entry name" value="ATPase_P-typ_P_site"/>
</dbReference>
<dbReference type="GO" id="GO:0140581">
    <property type="term" value="F:P-type monovalent copper transporter activity"/>
    <property type="evidence" value="ECO:0007669"/>
    <property type="project" value="UniProtKB-EC"/>
</dbReference>
<dbReference type="CDD" id="cd02094">
    <property type="entry name" value="P-type_ATPase_Cu-like"/>
    <property type="match status" value="1"/>
</dbReference>
<dbReference type="InterPro" id="IPR008250">
    <property type="entry name" value="ATPase_P-typ_transduc_dom_A_sf"/>
</dbReference>
<feature type="domain" description="HMA" evidence="24">
    <location>
        <begin position="75"/>
        <end position="141"/>
    </location>
</feature>
<dbReference type="InterPro" id="IPR006121">
    <property type="entry name" value="HMA_dom"/>
</dbReference>
<dbReference type="InterPro" id="IPR001757">
    <property type="entry name" value="P_typ_ATPase"/>
</dbReference>
<evidence type="ECO:0000259" key="24">
    <source>
        <dbReference type="PROSITE" id="PS50846"/>
    </source>
</evidence>
<keyword evidence="26" id="KW-0378">Hydrolase</keyword>
<dbReference type="InterPro" id="IPR044492">
    <property type="entry name" value="P_typ_ATPase_HD_dom"/>
</dbReference>
<dbReference type="PRINTS" id="PR00119">
    <property type="entry name" value="CATATPASE"/>
</dbReference>
<dbReference type="NCBIfam" id="TIGR01525">
    <property type="entry name" value="ATPase-IB_hvy"/>
    <property type="match status" value="1"/>
</dbReference>
<dbReference type="FunFam" id="2.70.150.10:FF:000002">
    <property type="entry name" value="Copper-transporting ATPase 1, putative"/>
    <property type="match status" value="1"/>
</dbReference>
<evidence type="ECO:0000313" key="27">
    <source>
        <dbReference type="Proteomes" id="UP001154095"/>
    </source>
</evidence>
<dbReference type="GO" id="GO:0043682">
    <property type="term" value="F:P-type divalent copper transporter activity"/>
    <property type="evidence" value="ECO:0007669"/>
    <property type="project" value="TreeGrafter"/>
</dbReference>
<feature type="transmembrane region" description="Helical" evidence="23">
    <location>
        <begin position="265"/>
        <end position="284"/>
    </location>
</feature>
<evidence type="ECO:0000256" key="22">
    <source>
        <dbReference type="ARBA" id="ARBA00049289"/>
    </source>
</evidence>
<dbReference type="PANTHER" id="PTHR43520">
    <property type="entry name" value="ATP7, ISOFORM B"/>
    <property type="match status" value="1"/>
</dbReference>
<dbReference type="Proteomes" id="UP001154095">
    <property type="component" value="Chromosome"/>
</dbReference>
<evidence type="ECO:0000256" key="20">
    <source>
        <dbReference type="ARBA" id="ARBA00029719"/>
    </source>
</evidence>
<feature type="transmembrane region" description="Helical" evidence="23">
    <location>
        <begin position="761"/>
        <end position="779"/>
    </location>
</feature>
<evidence type="ECO:0000256" key="2">
    <source>
        <dbReference type="ARBA" id="ARBA00006024"/>
    </source>
</evidence>
<dbReference type="InterPro" id="IPR023299">
    <property type="entry name" value="ATPase_P-typ_cyto_dom_N"/>
</dbReference>
<feature type="transmembrane region" description="Helical" evidence="23">
    <location>
        <begin position="200"/>
        <end position="218"/>
    </location>
</feature>
<dbReference type="PROSITE" id="PS00154">
    <property type="entry name" value="ATPASE_E1_E2"/>
    <property type="match status" value="1"/>
</dbReference>
<dbReference type="Gene3D" id="3.40.1110.10">
    <property type="entry name" value="Calcium-transporting ATPase, cytoplasmic domain N"/>
    <property type="match status" value="1"/>
</dbReference>
<dbReference type="PROSITE" id="PS50846">
    <property type="entry name" value="HMA_2"/>
    <property type="match status" value="2"/>
</dbReference>
<keyword evidence="8 23" id="KW-0812">Transmembrane</keyword>
<keyword evidence="19 23" id="KW-0472">Membrane</keyword>
<dbReference type="PRINTS" id="PR00943">
    <property type="entry name" value="CUATPASE"/>
</dbReference>
<keyword evidence="27" id="KW-1185">Reference proteome</keyword>
<evidence type="ECO:0000256" key="12">
    <source>
        <dbReference type="ARBA" id="ARBA00022796"/>
    </source>
</evidence>
<dbReference type="Gene3D" id="3.40.50.1000">
    <property type="entry name" value="HAD superfamily/HAD-like"/>
    <property type="match status" value="1"/>
</dbReference>
<keyword evidence="17" id="KW-0186">Copper</keyword>
<dbReference type="FunFam" id="3.30.70.100:FF:000001">
    <property type="entry name" value="ATPase copper transporting beta"/>
    <property type="match status" value="1"/>
</dbReference>
<evidence type="ECO:0000256" key="3">
    <source>
        <dbReference type="ARBA" id="ARBA00012517"/>
    </source>
</evidence>
<evidence type="ECO:0000256" key="14">
    <source>
        <dbReference type="ARBA" id="ARBA00022842"/>
    </source>
</evidence>
<dbReference type="PROSITE" id="PS01047">
    <property type="entry name" value="HMA_1"/>
    <property type="match status" value="2"/>
</dbReference>
<comment type="subcellular location">
    <subcellularLocation>
        <location evidence="1">Cell membrane</location>
        <topology evidence="1">Multi-pass membrane protein</topology>
    </subcellularLocation>
</comment>
<dbReference type="SFLD" id="SFLDS00003">
    <property type="entry name" value="Haloacid_Dehalogenase"/>
    <property type="match status" value="1"/>
</dbReference>
<evidence type="ECO:0000256" key="4">
    <source>
        <dbReference type="ARBA" id="ARBA00015102"/>
    </source>
</evidence>
<proteinExistence type="inferred from homology"/>
<keyword evidence="12" id="KW-0187">Copper transport</keyword>
<evidence type="ECO:0000313" key="28">
    <source>
        <dbReference type="Proteomes" id="UP001154111"/>
    </source>
</evidence>
<dbReference type="SFLD" id="SFLDG00002">
    <property type="entry name" value="C1.7:_P-type_atpase_like"/>
    <property type="match status" value="1"/>
</dbReference>
<evidence type="ECO:0000256" key="18">
    <source>
        <dbReference type="ARBA" id="ARBA00023065"/>
    </source>
</evidence>
<dbReference type="InterPro" id="IPR036412">
    <property type="entry name" value="HAD-like_sf"/>
</dbReference>
<keyword evidence="10" id="KW-0677">Repeat</keyword>
<dbReference type="PANTHER" id="PTHR43520:SF8">
    <property type="entry name" value="P-TYPE CU(+) TRANSPORTER"/>
    <property type="match status" value="1"/>
</dbReference>
<evidence type="ECO:0000256" key="5">
    <source>
        <dbReference type="ARBA" id="ARBA00022448"/>
    </source>
</evidence>
<evidence type="ECO:0000256" key="11">
    <source>
        <dbReference type="ARBA" id="ARBA00022741"/>
    </source>
</evidence>
<dbReference type="InterPro" id="IPR059000">
    <property type="entry name" value="ATPase_P-type_domA"/>
</dbReference>
<dbReference type="SUPFAM" id="SSF81665">
    <property type="entry name" value="Calcium ATPase, transmembrane domain M"/>
    <property type="match status" value="1"/>
</dbReference>
<dbReference type="InterPro" id="IPR023298">
    <property type="entry name" value="ATPase_P-typ_TM_dom_sf"/>
</dbReference>
<reference evidence="26" key="1">
    <citation type="submission" date="2022-04" db="EMBL/GenBank/DDBJ databases">
        <authorList>
            <person name="Forde T."/>
        </authorList>
    </citation>
    <scope>NUCLEOTIDE SEQUENCE</scope>
    <source>
        <strain evidence="26">A18Y016a</strain>
        <strain evidence="25">A18Y020d</strain>
    </source>
</reference>